<keyword evidence="1" id="KW-0472">Membrane</keyword>
<feature type="transmembrane region" description="Helical" evidence="1">
    <location>
        <begin position="224"/>
        <end position="241"/>
    </location>
</feature>
<proteinExistence type="predicted"/>
<feature type="transmembrane region" description="Helical" evidence="1">
    <location>
        <begin position="6"/>
        <end position="23"/>
    </location>
</feature>
<evidence type="ECO:0000313" key="2">
    <source>
        <dbReference type="EMBL" id="MFA9949753.1"/>
    </source>
</evidence>
<feature type="transmembrane region" description="Helical" evidence="1">
    <location>
        <begin position="35"/>
        <end position="53"/>
    </location>
</feature>
<dbReference type="Proteomes" id="UP001574673">
    <property type="component" value="Unassembled WGS sequence"/>
</dbReference>
<evidence type="ECO:0000313" key="3">
    <source>
        <dbReference type="Proteomes" id="UP001574673"/>
    </source>
</evidence>
<organism evidence="2 3">
    <name type="scientific">Dentiradicibacter hellwigii</name>
    <dbReference type="NCBI Taxonomy" id="3149053"/>
    <lineage>
        <taxon>Bacteria</taxon>
        <taxon>Pseudomonadati</taxon>
        <taxon>Pseudomonadota</taxon>
        <taxon>Betaproteobacteria</taxon>
        <taxon>Rhodocyclales</taxon>
        <taxon>Rhodocyclaceae</taxon>
        <taxon>Dentiradicibacter</taxon>
    </lineage>
</organism>
<keyword evidence="1" id="KW-0812">Transmembrane</keyword>
<name>A0ABV4UE58_9RHOO</name>
<gene>
    <name evidence="2" type="ORF">ABCS64_05320</name>
</gene>
<feature type="transmembrane region" description="Helical" evidence="1">
    <location>
        <begin position="194"/>
        <end position="212"/>
    </location>
</feature>
<evidence type="ECO:0008006" key="4">
    <source>
        <dbReference type="Google" id="ProtNLM"/>
    </source>
</evidence>
<dbReference type="EMBL" id="JBEUWX010000002">
    <property type="protein sequence ID" value="MFA9949753.1"/>
    <property type="molecule type" value="Genomic_DNA"/>
</dbReference>
<feature type="transmembrane region" description="Helical" evidence="1">
    <location>
        <begin position="93"/>
        <end position="116"/>
    </location>
</feature>
<evidence type="ECO:0000256" key="1">
    <source>
        <dbReference type="SAM" id="Phobius"/>
    </source>
</evidence>
<protein>
    <recommendedName>
        <fullName evidence="4">Cytochrome c assembly protein domain-containing protein</fullName>
    </recommendedName>
</protein>
<dbReference type="RefSeq" id="WP_418890862.1">
    <property type="nucleotide sequence ID" value="NZ_JBEUWX010000002.1"/>
</dbReference>
<reference evidence="3" key="1">
    <citation type="submission" date="2024-06" db="EMBL/GenBank/DDBJ databases">
        <title>Radixoralia hellwigii gen. nov., sp nov., isolated from a root canal in the human oral cavity.</title>
        <authorList>
            <person name="Bartsch S."/>
            <person name="Wittmer A."/>
            <person name="Schulz A.-K."/>
            <person name="Neumann-Schaal M."/>
            <person name="Wolf J."/>
            <person name="Gronow S."/>
            <person name="Tennert C."/>
            <person name="Haecker G."/>
            <person name="Cieplik F."/>
            <person name="Al-Ahmad A."/>
        </authorList>
    </citation>
    <scope>NUCLEOTIDE SEQUENCE [LARGE SCALE GENOMIC DNA]</scope>
    <source>
        <strain evidence="3">Wk13</strain>
    </source>
</reference>
<dbReference type="PROSITE" id="PS51257">
    <property type="entry name" value="PROKAR_LIPOPROTEIN"/>
    <property type="match status" value="1"/>
</dbReference>
<feature type="transmembrane region" description="Helical" evidence="1">
    <location>
        <begin position="122"/>
        <end position="152"/>
    </location>
</feature>
<keyword evidence="3" id="KW-1185">Reference proteome</keyword>
<comment type="caution">
    <text evidence="2">The sequence shown here is derived from an EMBL/GenBank/DDBJ whole genome shotgun (WGS) entry which is preliminary data.</text>
</comment>
<feature type="transmembrane region" description="Helical" evidence="1">
    <location>
        <begin position="159"/>
        <end position="182"/>
    </location>
</feature>
<accession>A0ABV4UE58</accession>
<keyword evidence="1" id="KW-1133">Transmembrane helix</keyword>
<feature type="transmembrane region" description="Helical" evidence="1">
    <location>
        <begin position="65"/>
        <end position="81"/>
    </location>
</feature>
<sequence>MILSRQILAAEAILLILALLASCLPSQARRLTAPLWWSAAIAGFVYAGMRYWMTWPMTPMFSGSILYPPLLVVFGALSLRGSRPEVAAVVRRWLIACACLIVLIGLCFPKDFYLPIIKTTSLYAHGVLIFGSLGRACLFVAAGWGCAVLLGYEGIMRRMFYWMIWGFGCWTLSLFSGEVWSYSGWGVPMVWEDASTLTAIATWLFYVGVMHMHLGGVWNRRARAAACVFGTLLVIVLNGGPDMGPFRNPLLIVGWA</sequence>